<feature type="compositionally biased region" description="Low complexity" evidence="3">
    <location>
        <begin position="163"/>
        <end position="175"/>
    </location>
</feature>
<gene>
    <name evidence="6" type="primary">EMSY</name>
</gene>
<dbReference type="GO" id="GO:0006355">
    <property type="term" value="P:regulation of DNA-templated transcription"/>
    <property type="evidence" value="ECO:0007669"/>
    <property type="project" value="InterPro"/>
</dbReference>
<feature type="region of interest" description="Disordered" evidence="3">
    <location>
        <begin position="313"/>
        <end position="351"/>
    </location>
</feature>
<evidence type="ECO:0000259" key="4">
    <source>
        <dbReference type="PROSITE" id="PS51138"/>
    </source>
</evidence>
<dbReference type="InterPro" id="IPR033482">
    <property type="entry name" value="EMSY"/>
</dbReference>
<evidence type="ECO:0000313" key="6">
    <source>
        <dbReference type="RefSeq" id="XP_032828055.1"/>
    </source>
</evidence>
<evidence type="ECO:0000256" key="2">
    <source>
        <dbReference type="ARBA" id="ARBA00023242"/>
    </source>
</evidence>
<feature type="compositionally biased region" description="Low complexity" evidence="3">
    <location>
        <begin position="1172"/>
        <end position="1186"/>
    </location>
</feature>
<dbReference type="PANTHER" id="PTHR16500:SF3">
    <property type="entry name" value="BRCA2-INTERACTING TRANSCRIPTIONAL REPRESSOR EMSY"/>
    <property type="match status" value="1"/>
</dbReference>
<comment type="subcellular location">
    <subcellularLocation>
        <location evidence="1">Nucleus</location>
    </subcellularLocation>
</comment>
<dbReference type="RefSeq" id="XP_032828055.1">
    <property type="nucleotide sequence ID" value="XM_032972164.1"/>
</dbReference>
<dbReference type="PROSITE" id="PS51138">
    <property type="entry name" value="ENT"/>
    <property type="match status" value="1"/>
</dbReference>
<dbReference type="InterPro" id="IPR036142">
    <property type="entry name" value="ENT_dom-like_sf"/>
</dbReference>
<feature type="compositionally biased region" description="Basic and acidic residues" evidence="3">
    <location>
        <begin position="1197"/>
        <end position="1210"/>
    </location>
</feature>
<dbReference type="GO" id="GO:0005654">
    <property type="term" value="C:nucleoplasm"/>
    <property type="evidence" value="ECO:0007669"/>
    <property type="project" value="TreeGrafter"/>
</dbReference>
<feature type="region of interest" description="Disordered" evidence="3">
    <location>
        <begin position="162"/>
        <end position="184"/>
    </location>
</feature>
<reference evidence="6" key="1">
    <citation type="submission" date="2025-08" db="UniProtKB">
        <authorList>
            <consortium name="RefSeq"/>
        </authorList>
    </citation>
    <scope>IDENTIFICATION</scope>
    <source>
        <tissue evidence="6">Sperm</tissue>
    </source>
</reference>
<feature type="compositionally biased region" description="Low complexity" evidence="3">
    <location>
        <begin position="328"/>
        <end position="346"/>
    </location>
</feature>
<dbReference type="Gene3D" id="1.10.1240.40">
    <property type="entry name" value="ENT domain"/>
    <property type="match status" value="1"/>
</dbReference>
<evidence type="ECO:0000256" key="3">
    <source>
        <dbReference type="SAM" id="MobiDB-lite"/>
    </source>
</evidence>
<accession>A0AAJ7U1L1</accession>
<dbReference type="SMART" id="SM01191">
    <property type="entry name" value="ENT"/>
    <property type="match status" value="1"/>
</dbReference>
<name>A0AAJ7U1L1_PETMA</name>
<dbReference type="AlphaFoldDB" id="A0AAJ7U1L1"/>
<evidence type="ECO:0000256" key="1">
    <source>
        <dbReference type="ARBA" id="ARBA00004123"/>
    </source>
</evidence>
<dbReference type="Pfam" id="PF03735">
    <property type="entry name" value="ENT"/>
    <property type="match status" value="1"/>
</dbReference>
<feature type="region of interest" description="Disordered" evidence="3">
    <location>
        <begin position="227"/>
        <end position="287"/>
    </location>
</feature>
<evidence type="ECO:0000313" key="5">
    <source>
        <dbReference type="Proteomes" id="UP001318040"/>
    </source>
</evidence>
<proteinExistence type="predicted"/>
<sequence length="1221" mass="122051">MPTVWPTLLDLAREECLGILRKLELEAYAAAVSALRAQGDLTVEKRDLLSELRKVFSISTERHRAEVRRAYNDERLSTIAFHVSGPNSGTEWSIEGRRLVPLLPRLLPQTVLTRSANSAALAVSAHNSTLPSPGLTGNKEVVVSYSYASPSPISPTVCTSPLGGASSSSSNNNNSSGGGGSGGGVGAGAAVAAAAAAAVVPTKSPRPVSPASSVVVLPSGNTVYVKSVSCSEDDEKPRKRRRTDSSGSPSLALSDGTLRLATSPSPQPPAPLPPPPPPPPSPATATAMLTSPTAVSAGHPALSGPKVGVSVTAGSLFSGGSGGGGGSQTQQQQQQQQQMLKQQQQQHTHHMSPVKITFTRPVTPTTASSTQKVIIVSTTAGPTFLPGILSKPHGLVQPGGGAAAPQHRAPPVLIASSSGGHGGQPLLLGAPIAVATGSSAATVSVATSSHAALHQGLSAVAGGKVGPPAKAPVMGPARAVATNLPQQMGTGSGGGQSAAQKPTIQIKQESAGVKIITQQLPQSKILPKPAGVATTAAPIMVVSNPAAVVTTRLVTAPTVSSRVASPGPTYLKTTSGNIITVVPKSLASSLGGKLLSSTVMSGTTTKITTIPVSMASKSNVIVVQKAPGKGASIQGLAGKSVVTTLLGAASMGGAGEKGLQGTSSGLKPTILTTARSGISGGGGGTISKMIVTQNKPGGVPPIPAAKILPPKNPYTQPQVLIKPKPIATTMSMVGVSVATATHDADSTGAGDAAADEDRGEEMDSSIAMETGTTILQECVPGWRDAMDVSEASAASHSATSTIRAFMEMQKPGGVYPPLPPHCLLGTLGSKASRSRDKPRMPTIDLSHMVIPVARGTDVVVTTTTGDRTNRTVTASIKTQEGVTMVGTRAPSDHDYPGGEDGILDPQTGLFYRAPLSRLPVAATRQPTVIASTSTITTTTSIGTSSTISSTITVQPLITKGGAVPKISFAPSVNRAEVHTLSCRPALPSQGQKALAGARATDILRMSMLEARLDVSEAAREAAAARAAAAAAAAAAGKGGAGHGQGQGAVTAVVGSGGAAGDEKKIITGRIIDLQKSGVLSGEQGMLGVRLVPTTARASGKTGDIAITVGDIVPQRLAGFPIVCGGTMLMSTSGGRSSPSVSNSSVAGGAGGGGVGGGVAGGGGGNEGGARGPAGSSGASVVVEPSGLLNVTAFTSQRVREDPFGRPRESPDTASDDDVDET</sequence>
<protein>
    <submittedName>
        <fullName evidence="6">BRCA2-interacting transcriptional repressor EMSY isoform X3</fullName>
    </submittedName>
</protein>
<dbReference type="SUPFAM" id="SSF158639">
    <property type="entry name" value="ENT-like"/>
    <property type="match status" value="1"/>
</dbReference>
<dbReference type="CTD" id="56946"/>
<feature type="domain" description="ENT" evidence="4">
    <location>
        <begin position="16"/>
        <end position="100"/>
    </location>
</feature>
<feature type="region of interest" description="Disordered" evidence="3">
    <location>
        <begin position="1157"/>
        <end position="1221"/>
    </location>
</feature>
<feature type="compositionally biased region" description="Gly residues" evidence="3">
    <location>
        <begin position="317"/>
        <end position="327"/>
    </location>
</feature>
<keyword evidence="2" id="KW-0539">Nucleus</keyword>
<dbReference type="Proteomes" id="UP001318040">
    <property type="component" value="Chromosome 47"/>
</dbReference>
<feature type="compositionally biased region" description="Gly residues" evidence="3">
    <location>
        <begin position="1157"/>
        <end position="1171"/>
    </location>
</feature>
<organism evidence="5 6">
    <name type="scientific">Petromyzon marinus</name>
    <name type="common">Sea lamprey</name>
    <dbReference type="NCBI Taxonomy" id="7757"/>
    <lineage>
        <taxon>Eukaryota</taxon>
        <taxon>Metazoa</taxon>
        <taxon>Chordata</taxon>
        <taxon>Craniata</taxon>
        <taxon>Vertebrata</taxon>
        <taxon>Cyclostomata</taxon>
        <taxon>Hyperoartia</taxon>
        <taxon>Petromyzontiformes</taxon>
        <taxon>Petromyzontidae</taxon>
        <taxon>Petromyzon</taxon>
    </lineage>
</organism>
<dbReference type="InterPro" id="IPR005491">
    <property type="entry name" value="ENT_dom"/>
</dbReference>
<keyword evidence="5" id="KW-1185">Reference proteome</keyword>
<dbReference type="PANTHER" id="PTHR16500">
    <property type="entry name" value="BRCA2-INTERACTING TRANSCRIPTIONAL REPRESSOR EMSY"/>
    <property type="match status" value="1"/>
</dbReference>
<feature type="compositionally biased region" description="Pro residues" evidence="3">
    <location>
        <begin position="265"/>
        <end position="282"/>
    </location>
</feature>